<feature type="compositionally biased region" description="Low complexity" evidence="1">
    <location>
        <begin position="251"/>
        <end position="265"/>
    </location>
</feature>
<reference evidence="2 3" key="1">
    <citation type="submission" date="2024-02" db="EMBL/GenBank/DDBJ databases">
        <title>De novo assembly and annotation of 12 fungi associated with fruit tree decline syndrome in Ontario, Canada.</title>
        <authorList>
            <person name="Sulman M."/>
            <person name="Ellouze W."/>
            <person name="Ilyukhin E."/>
        </authorList>
    </citation>
    <scope>NUCLEOTIDE SEQUENCE [LARGE SCALE GENOMIC DNA]</scope>
    <source>
        <strain evidence="2 3">M1-105</strain>
    </source>
</reference>
<sequence>MERHDFTDPMSGNTGTYRALHVEANTAFIRIIPRFLMTWRDAEKRQQFLGDLSTDRNDTVECFLVLYLSVDQRQLLLYLHLPLKINTTPKGMKNTYMVIPTESFDVALSGSRTISHGLRETPGLDQKGIEVGTELIQARFKLKEQGFVAMSAGKTQKLISKRARGLLLSLKSLSQADSFDLFVRNSDLNKFVVDTFCDALRKGNTQTPIIDYKATFDGRPWGREAWKTYNLRKDDNLQEVWNPLRDENPPSYAQAVQSSSQAASALSNKLDEHNQPNSTSRLSTTQTTSISDTATPSESEIKTRDVEHLNDEIQHGRAESLELRDGRLEDDDGQSDSQETVRVQDDLQETRGQEVTAVGQGLCDGPRQDRPRKRNATEALLDTETNGGSRSAGTSPAVDREIRREATDVSIYVDDSQALDEQASSAQVSLEHEAARIILGRQYCFSPLSVFHNTGNNHYLFNEAQFRWFYDAALWLSTTWCNNHSVHSLYWDELEELCRAIRLQDRERYLKTRIRCMYSFTEEERSGEDEGPFAYELIERTRWMVDLINNELGLGHDSLIVDELTAMH</sequence>
<evidence type="ECO:0000256" key="1">
    <source>
        <dbReference type="SAM" id="MobiDB-lite"/>
    </source>
</evidence>
<feature type="compositionally biased region" description="Basic and acidic residues" evidence="1">
    <location>
        <begin position="299"/>
        <end position="327"/>
    </location>
</feature>
<accession>A0ABR3S9V7</accession>
<protein>
    <submittedName>
        <fullName evidence="2">Uncharacterized protein</fullName>
    </submittedName>
</protein>
<gene>
    <name evidence="2" type="ORF">SLS56_012067</name>
</gene>
<feature type="compositionally biased region" description="Polar residues" evidence="1">
    <location>
        <begin position="383"/>
        <end position="394"/>
    </location>
</feature>
<proteinExistence type="predicted"/>
<dbReference type="EMBL" id="JAJVDC020000377">
    <property type="protein sequence ID" value="KAL1614553.1"/>
    <property type="molecule type" value="Genomic_DNA"/>
</dbReference>
<evidence type="ECO:0000313" key="2">
    <source>
        <dbReference type="EMBL" id="KAL1614553.1"/>
    </source>
</evidence>
<feature type="compositionally biased region" description="Low complexity" evidence="1">
    <location>
        <begin position="278"/>
        <end position="295"/>
    </location>
</feature>
<feature type="region of interest" description="Disordered" evidence="1">
    <location>
        <begin position="242"/>
        <end position="401"/>
    </location>
</feature>
<evidence type="ECO:0000313" key="3">
    <source>
        <dbReference type="Proteomes" id="UP001521116"/>
    </source>
</evidence>
<name>A0ABR3S9V7_9PEZI</name>
<feature type="compositionally biased region" description="Basic and acidic residues" evidence="1">
    <location>
        <begin position="342"/>
        <end position="352"/>
    </location>
</feature>
<organism evidence="2 3">
    <name type="scientific">Neofusicoccum ribis</name>
    <dbReference type="NCBI Taxonomy" id="45134"/>
    <lineage>
        <taxon>Eukaryota</taxon>
        <taxon>Fungi</taxon>
        <taxon>Dikarya</taxon>
        <taxon>Ascomycota</taxon>
        <taxon>Pezizomycotina</taxon>
        <taxon>Dothideomycetes</taxon>
        <taxon>Dothideomycetes incertae sedis</taxon>
        <taxon>Botryosphaeriales</taxon>
        <taxon>Botryosphaeriaceae</taxon>
        <taxon>Neofusicoccum</taxon>
    </lineage>
</organism>
<dbReference type="Proteomes" id="UP001521116">
    <property type="component" value="Unassembled WGS sequence"/>
</dbReference>
<comment type="caution">
    <text evidence="2">The sequence shown here is derived from an EMBL/GenBank/DDBJ whole genome shotgun (WGS) entry which is preliminary data.</text>
</comment>
<keyword evidence="3" id="KW-1185">Reference proteome</keyword>